<dbReference type="Gene3D" id="3.30.565.10">
    <property type="entry name" value="Histidine kinase-like ATPase, C-terminal domain"/>
    <property type="match status" value="1"/>
</dbReference>
<gene>
    <name evidence="7" type="ORF">TSA1_06720</name>
</gene>
<feature type="domain" description="Response regulatory" evidence="6">
    <location>
        <begin position="580"/>
        <end position="696"/>
    </location>
</feature>
<reference evidence="7 8" key="1">
    <citation type="submission" date="2015-06" db="EMBL/GenBank/DDBJ databases">
        <title>Comparative genome analysis of nirS-carrying Bradyrhizobium sp. strains.</title>
        <authorList>
            <person name="Ishii S."/>
            <person name="Jang J."/>
            <person name="Nishizawa T."/>
            <person name="Senoo K."/>
        </authorList>
    </citation>
    <scope>NUCLEOTIDE SEQUENCE [LARGE SCALE GENOMIC DNA]</scope>
    <source>
        <strain evidence="7 8">TSA1</strain>
    </source>
</reference>
<dbReference type="CDD" id="cd00082">
    <property type="entry name" value="HisKA"/>
    <property type="match status" value="1"/>
</dbReference>
<evidence type="ECO:0000259" key="6">
    <source>
        <dbReference type="PROSITE" id="PS50110"/>
    </source>
</evidence>
<dbReference type="Pfam" id="PF00072">
    <property type="entry name" value="Response_reg"/>
    <property type="match status" value="1"/>
</dbReference>
<dbReference type="SUPFAM" id="SSF55785">
    <property type="entry name" value="PYP-like sensor domain (PAS domain)"/>
    <property type="match status" value="2"/>
</dbReference>
<evidence type="ECO:0000259" key="5">
    <source>
        <dbReference type="PROSITE" id="PS50109"/>
    </source>
</evidence>
<dbReference type="Pfam" id="PF02518">
    <property type="entry name" value="HATPase_c"/>
    <property type="match status" value="1"/>
</dbReference>
<dbReference type="SMART" id="SM00387">
    <property type="entry name" value="HATPase_c"/>
    <property type="match status" value="1"/>
</dbReference>
<dbReference type="NCBIfam" id="TIGR00229">
    <property type="entry name" value="sensory_box"/>
    <property type="match status" value="1"/>
</dbReference>
<dbReference type="PROSITE" id="PS50110">
    <property type="entry name" value="RESPONSE_REGULATORY"/>
    <property type="match status" value="1"/>
</dbReference>
<dbReference type="RefSeq" id="WP_100175706.1">
    <property type="nucleotide sequence ID" value="NZ_LFJC01000003.1"/>
</dbReference>
<dbReference type="InterPro" id="IPR001789">
    <property type="entry name" value="Sig_transdc_resp-reg_receiver"/>
</dbReference>
<protein>
    <recommendedName>
        <fullName evidence="2">histidine kinase</fullName>
        <ecNumber evidence="2">2.7.13.3</ecNumber>
    </recommendedName>
</protein>
<dbReference type="PRINTS" id="PR00344">
    <property type="entry name" value="BCTRLSENSOR"/>
</dbReference>
<dbReference type="PANTHER" id="PTHR43065:SF42">
    <property type="entry name" value="TWO-COMPONENT SENSOR PPRA"/>
    <property type="match status" value="1"/>
</dbReference>
<sequence length="703" mass="77494">MDSIEFEDLQRRLKALEEENAHLKALGAADQTLRRRAESALAESEERYRTLFNSIDEGFCIIEFFDGPHGPLSDYVHVEANPAYTQHAGIPNVVGQKVREMVPDEADGWVELYSDVLRTGRPIRFERELIATGRHLELAAFRVEPASRKQVAVLFQDITARKRAERELQQLNETLEARVVAALAERKLMADLVEGTDAFVQVVDPDFRWLAINGASAREFHRIYGILPKVGDNMLELLEGQPEHRDAVRAVWSRALAGEAFVEIAEFGAPGRARRFYEMRFNCLRDGSGRPLGAYQFSYDVTDRLKEQERLREAEEALRQSQKMEAVGQLTGGLAHDFNNLLTGIIGSLELLQIRLGQGRIKDIDRYVTAAQGAAKRAAALTHRLLAFSRRQTLDPKPTDVNRLVMGMEELVRRTVGPEIAVEVVTSGGMWATLIDASQLENALLNLCLNARDAMPEGGRLTIETANRWLDAHAAAELDLSPGQYVSLCVTDTGAGMTPEVIARAFDPFFTTKPIGQGTGLGLSMVYGFVRQSGGQVRIYSEVGQGTTMCLYLPRHYGKEADKPSPPPTRNAVRSEASHTILIVDDEPSIRMLLTDALEEIGFNVMEAHDGPSGLNILQSDARIDLLVTDVGLPGGMNGRQLADAARTTRPALNVLFITGYAENAIIGNGQLAPGMQVLTKPFVVEALAARVLEMIKDGTGRT</sequence>
<proteinExistence type="predicted"/>
<keyword evidence="8" id="KW-1185">Reference proteome</keyword>
<dbReference type="Pfam" id="PF08448">
    <property type="entry name" value="PAS_4"/>
    <property type="match status" value="2"/>
</dbReference>
<dbReference type="InterPro" id="IPR035965">
    <property type="entry name" value="PAS-like_dom_sf"/>
</dbReference>
<evidence type="ECO:0000256" key="3">
    <source>
        <dbReference type="ARBA" id="ARBA00022553"/>
    </source>
</evidence>
<dbReference type="InterPro" id="IPR000014">
    <property type="entry name" value="PAS"/>
</dbReference>
<dbReference type="SUPFAM" id="SSF52172">
    <property type="entry name" value="CheY-like"/>
    <property type="match status" value="1"/>
</dbReference>
<dbReference type="CDD" id="cd18161">
    <property type="entry name" value="REC_hyHK_blue-like"/>
    <property type="match status" value="1"/>
</dbReference>
<dbReference type="GO" id="GO:0000155">
    <property type="term" value="F:phosphorelay sensor kinase activity"/>
    <property type="evidence" value="ECO:0007669"/>
    <property type="project" value="InterPro"/>
</dbReference>
<dbReference type="Gene3D" id="1.10.287.130">
    <property type="match status" value="1"/>
</dbReference>
<dbReference type="SUPFAM" id="SSF55874">
    <property type="entry name" value="ATPase domain of HSP90 chaperone/DNA topoisomerase II/histidine kinase"/>
    <property type="match status" value="1"/>
</dbReference>
<evidence type="ECO:0000313" key="8">
    <source>
        <dbReference type="Proteomes" id="UP000228930"/>
    </source>
</evidence>
<dbReference type="InterPro" id="IPR011006">
    <property type="entry name" value="CheY-like_superfamily"/>
</dbReference>
<dbReference type="InterPro" id="IPR005467">
    <property type="entry name" value="His_kinase_dom"/>
</dbReference>
<accession>A0A2M6U7C3</accession>
<dbReference type="PROSITE" id="PS50109">
    <property type="entry name" value="HIS_KIN"/>
    <property type="match status" value="1"/>
</dbReference>
<dbReference type="AlphaFoldDB" id="A0A2M6U7C3"/>
<keyword evidence="3 4" id="KW-0597">Phosphoprotein</keyword>
<dbReference type="EMBL" id="LFJC01000003">
    <property type="protein sequence ID" value="PIT00485.1"/>
    <property type="molecule type" value="Genomic_DNA"/>
</dbReference>
<feature type="domain" description="Histidine kinase" evidence="5">
    <location>
        <begin position="333"/>
        <end position="557"/>
    </location>
</feature>
<dbReference type="Pfam" id="PF00512">
    <property type="entry name" value="HisKA"/>
    <property type="match status" value="1"/>
</dbReference>
<dbReference type="InterPro" id="IPR003661">
    <property type="entry name" value="HisK_dim/P_dom"/>
</dbReference>
<organism evidence="7 8">
    <name type="scientific">Bradyrhizobium nitroreducens</name>
    <dbReference type="NCBI Taxonomy" id="709803"/>
    <lineage>
        <taxon>Bacteria</taxon>
        <taxon>Pseudomonadati</taxon>
        <taxon>Pseudomonadota</taxon>
        <taxon>Alphaproteobacteria</taxon>
        <taxon>Hyphomicrobiales</taxon>
        <taxon>Nitrobacteraceae</taxon>
        <taxon>Bradyrhizobium</taxon>
    </lineage>
</organism>
<evidence type="ECO:0000256" key="2">
    <source>
        <dbReference type="ARBA" id="ARBA00012438"/>
    </source>
</evidence>
<name>A0A2M6U7C3_9BRAD</name>
<dbReference type="Proteomes" id="UP000228930">
    <property type="component" value="Unassembled WGS sequence"/>
</dbReference>
<evidence type="ECO:0000256" key="4">
    <source>
        <dbReference type="PROSITE-ProRule" id="PRU00169"/>
    </source>
</evidence>
<comment type="catalytic activity">
    <reaction evidence="1">
        <text>ATP + protein L-histidine = ADP + protein N-phospho-L-histidine.</text>
        <dbReference type="EC" id="2.7.13.3"/>
    </reaction>
</comment>
<dbReference type="PANTHER" id="PTHR43065">
    <property type="entry name" value="SENSOR HISTIDINE KINASE"/>
    <property type="match status" value="1"/>
</dbReference>
<comment type="caution">
    <text evidence="7">The sequence shown here is derived from an EMBL/GenBank/DDBJ whole genome shotgun (WGS) entry which is preliminary data.</text>
</comment>
<dbReference type="SUPFAM" id="SSF47384">
    <property type="entry name" value="Homodimeric domain of signal transducing histidine kinase"/>
    <property type="match status" value="1"/>
</dbReference>
<feature type="modified residue" description="4-aspartylphosphate" evidence="4">
    <location>
        <position position="630"/>
    </location>
</feature>
<dbReference type="InterPro" id="IPR013656">
    <property type="entry name" value="PAS_4"/>
</dbReference>
<dbReference type="InterPro" id="IPR036097">
    <property type="entry name" value="HisK_dim/P_sf"/>
</dbReference>
<dbReference type="InterPro" id="IPR003594">
    <property type="entry name" value="HATPase_dom"/>
</dbReference>
<dbReference type="InterPro" id="IPR004358">
    <property type="entry name" value="Sig_transdc_His_kin-like_C"/>
</dbReference>
<evidence type="ECO:0000313" key="7">
    <source>
        <dbReference type="EMBL" id="PIT00485.1"/>
    </source>
</evidence>
<dbReference type="EC" id="2.7.13.3" evidence="2"/>
<dbReference type="Gene3D" id="3.30.450.20">
    <property type="entry name" value="PAS domain"/>
    <property type="match status" value="2"/>
</dbReference>
<dbReference type="SMART" id="SM00448">
    <property type="entry name" value="REC"/>
    <property type="match status" value="1"/>
</dbReference>
<dbReference type="CDD" id="cd16919">
    <property type="entry name" value="HATPase_CckA-like"/>
    <property type="match status" value="1"/>
</dbReference>
<evidence type="ECO:0000256" key="1">
    <source>
        <dbReference type="ARBA" id="ARBA00000085"/>
    </source>
</evidence>
<dbReference type="SMART" id="SM00388">
    <property type="entry name" value="HisKA"/>
    <property type="match status" value="1"/>
</dbReference>
<dbReference type="InterPro" id="IPR036890">
    <property type="entry name" value="HATPase_C_sf"/>
</dbReference>
<dbReference type="Gene3D" id="3.40.50.2300">
    <property type="match status" value="1"/>
</dbReference>